<feature type="compositionally biased region" description="Polar residues" evidence="1">
    <location>
        <begin position="10"/>
        <end position="22"/>
    </location>
</feature>
<name>A0A0B5EVK9_STRA4</name>
<keyword evidence="3" id="KW-1185">Reference proteome</keyword>
<feature type="region of interest" description="Disordered" evidence="1">
    <location>
        <begin position="1"/>
        <end position="65"/>
    </location>
</feature>
<proteinExistence type="predicted"/>
<accession>A0A0B5EVK9</accession>
<sequence>MGNSERGLSVSRTPQVVKTTHTGCGGGNPPDEGIPGAGTRPTGRSGAGAPPAPVTGMPDSVEVQA</sequence>
<dbReference type="Proteomes" id="UP000031523">
    <property type="component" value="Chromosome"/>
</dbReference>
<evidence type="ECO:0000256" key="1">
    <source>
        <dbReference type="SAM" id="MobiDB-lite"/>
    </source>
</evidence>
<dbReference type="KEGG" id="sals:SLNWT_2345"/>
<organism evidence="2 3">
    <name type="scientific">Streptomyces albus (strain ATCC 21838 / DSM 41398 / FERM P-419 / JCM 4703 / NBRC 107858)</name>
    <dbReference type="NCBI Taxonomy" id="1081613"/>
    <lineage>
        <taxon>Bacteria</taxon>
        <taxon>Bacillati</taxon>
        <taxon>Actinomycetota</taxon>
        <taxon>Actinomycetes</taxon>
        <taxon>Kitasatosporales</taxon>
        <taxon>Streptomycetaceae</taxon>
        <taxon>Streptomyces</taxon>
    </lineage>
</organism>
<reference evidence="2 3" key="1">
    <citation type="submission" date="2015-01" db="EMBL/GenBank/DDBJ databases">
        <title>Enhanced salinomycin production by adjusting the supply of polyketide extender units in Streptomyce albus DSM 41398.</title>
        <authorList>
            <person name="Lu C."/>
        </authorList>
    </citation>
    <scope>NUCLEOTIDE SEQUENCE [LARGE SCALE GENOMIC DNA]</scope>
    <source>
        <strain evidence="3">ATCC 21838 / DSM 41398 / FERM P-419 / JCM 4703 / NBRC 107858</strain>
    </source>
</reference>
<protein>
    <submittedName>
        <fullName evidence="2">Uncharacterized protein</fullName>
    </submittedName>
</protein>
<evidence type="ECO:0000313" key="2">
    <source>
        <dbReference type="EMBL" id="AJE82721.1"/>
    </source>
</evidence>
<gene>
    <name evidence="2" type="ORF">SLNWT_2345</name>
</gene>
<dbReference type="AlphaFoldDB" id="A0A0B5EVK9"/>
<evidence type="ECO:0000313" key="3">
    <source>
        <dbReference type="Proteomes" id="UP000031523"/>
    </source>
</evidence>
<dbReference type="EMBL" id="CP010519">
    <property type="protein sequence ID" value="AJE82721.1"/>
    <property type="molecule type" value="Genomic_DNA"/>
</dbReference>